<evidence type="ECO:0000256" key="1">
    <source>
        <dbReference type="RuleBase" id="RU368012"/>
    </source>
</evidence>
<dbReference type="Proteomes" id="UP000827092">
    <property type="component" value="Unassembled WGS sequence"/>
</dbReference>
<feature type="region of interest" description="Disordered" evidence="2">
    <location>
        <begin position="98"/>
        <end position="129"/>
    </location>
</feature>
<feature type="compositionally biased region" description="Polar residues" evidence="2">
    <location>
        <begin position="50"/>
        <end position="62"/>
    </location>
</feature>
<dbReference type="GO" id="GO:0006370">
    <property type="term" value="P:7-methylguanosine mRNA capping"/>
    <property type="evidence" value="ECO:0007669"/>
    <property type="project" value="UniProtKB-UniRule"/>
</dbReference>
<feature type="domain" description="G-patch" evidence="3">
    <location>
        <begin position="138"/>
        <end position="184"/>
    </location>
</feature>
<dbReference type="EMBL" id="JAFNEN010000031">
    <property type="protein sequence ID" value="KAG8199087.1"/>
    <property type="molecule type" value="Genomic_DNA"/>
</dbReference>
<comment type="subcellular location">
    <subcellularLocation>
        <location evidence="1">Nucleus</location>
    </subcellularLocation>
</comment>
<dbReference type="AlphaFoldDB" id="A0AAV6VQT3"/>
<evidence type="ECO:0000313" key="6">
    <source>
        <dbReference type="Proteomes" id="UP000827092"/>
    </source>
</evidence>
<accession>A0AAV6VQT3</accession>
<dbReference type="Gene3D" id="3.30.470.30">
    <property type="entry name" value="DNA ligase/mRNA capping enzyme"/>
    <property type="match status" value="1"/>
</dbReference>
<feature type="domain" description="RrmJ-type SAM-dependent 2'-O-MTase" evidence="4">
    <location>
        <begin position="283"/>
        <end position="497"/>
    </location>
</feature>
<dbReference type="PANTHER" id="PTHR16121">
    <property type="entry name" value="CAP-SPECIFIC MRNA (NUCLEOSIDE-2'-O-)-METHYLTRANSFERASE 1-RELATED"/>
    <property type="match status" value="1"/>
</dbReference>
<dbReference type="GO" id="GO:0016556">
    <property type="term" value="P:mRNA modification"/>
    <property type="evidence" value="ECO:0007669"/>
    <property type="project" value="UniProtKB-UniRule"/>
</dbReference>
<dbReference type="GO" id="GO:0005737">
    <property type="term" value="C:cytoplasm"/>
    <property type="evidence" value="ECO:0007669"/>
    <property type="project" value="TreeGrafter"/>
</dbReference>
<sequence>MNKPKSLSDSSTSESEDDYGKRRNSGPCESWSGLKRTRSTDEEADLFYKLTNQNASFKNPNKYSERRFSTDDTEDEHFEAVEPAAKKFRSDFKNPAQYIKRELSTDQSDSESDEKQSSMRSFPSMSMPSMETATVNSNYGPGAKLMEKMGYKSGTGLGKYEQGRVNIVEASKQRGRRGLGLQMAPGLEPSDSQWDASQEEILLTEEVSWLPNCTLPLLSLSELREWMVEGEKKENIDDETEFCDPDILSQIVSAKSVFDNLEPEEMRKARTRSNPFETIRGGIFLNRAAMKMANMDAVFDFMFTNPKKINGKPAVGPNELLYFADVCAGPGGFSEYVLWRKKWECKGFGFTLKSANDFKLEDFFSGGPETFEPYYGEDNDGNVYTARNLRSFQKFVRANTDGQGVHFMMADGGFSVEGRENEQEILSKRLYLCQFLCSLLILRTGGHFVCKLFDVFTPFSVGLVYLMWMAFEKVCIFKPNTSRPANSERYIICKWLKPNIRDISDYMYEINDILDKYDGTVQKKDVTDIVPLHVLKENEEFYEYIVESNNKLGAKQILHLNKIRLFSQNVALHEERQSDIRKKSLELWNVPDKVRSAPPKADPEAKYKEILQGENLSYISSTPLPLTEHSLKKLENIFDYYCVVCGESKTPPSLFIGLGKSNIFQYDLHSSKWKKIEAILELPANTLFYGELLLELKGESRAQKKIMSLHIIDVICLGGTDVRKLHFTERMQMAQKLAKAVSKPSRTDYAPLRVKLTWKLQNVEEIFDRLAMKFIKNSQVPRLCYDLGDGRHIIPSGLLIFKTTADKWMTAYSKTNKRIYFFNTKTKESIFEIREDASANFKSCFSERIFWSWERGVRLIKEQINECKDSVVHGQTMIDFVKYHLHKATGRS</sequence>
<dbReference type="SUPFAM" id="SSF53335">
    <property type="entry name" value="S-adenosyl-L-methionine-dependent methyltransferases"/>
    <property type="match status" value="1"/>
</dbReference>
<dbReference type="GO" id="GO:0005634">
    <property type="term" value="C:nucleus"/>
    <property type="evidence" value="ECO:0007669"/>
    <property type="project" value="UniProtKB-SubCell"/>
</dbReference>
<keyword evidence="1" id="KW-0506">mRNA capping</keyword>
<dbReference type="GO" id="GO:0004483">
    <property type="term" value="F:methyltransferase cap1 activity"/>
    <property type="evidence" value="ECO:0007669"/>
    <property type="project" value="UniProtKB-UniRule"/>
</dbReference>
<evidence type="ECO:0000256" key="2">
    <source>
        <dbReference type="SAM" id="MobiDB-lite"/>
    </source>
</evidence>
<keyword evidence="6" id="KW-1185">Reference proteome</keyword>
<dbReference type="InterPro" id="IPR029063">
    <property type="entry name" value="SAM-dependent_MTases_sf"/>
</dbReference>
<dbReference type="SMART" id="SM00443">
    <property type="entry name" value="G_patch"/>
    <property type="match status" value="1"/>
</dbReference>
<feature type="compositionally biased region" description="Low complexity" evidence="2">
    <location>
        <begin position="118"/>
        <end position="129"/>
    </location>
</feature>
<dbReference type="Gene3D" id="3.40.50.12760">
    <property type="match status" value="1"/>
</dbReference>
<proteinExistence type="predicted"/>
<evidence type="ECO:0000313" key="5">
    <source>
        <dbReference type="EMBL" id="KAG8199087.1"/>
    </source>
</evidence>
<reference evidence="5 6" key="1">
    <citation type="journal article" date="2022" name="Nat. Ecol. Evol.">
        <title>A masculinizing supergene underlies an exaggerated male reproductive morph in a spider.</title>
        <authorList>
            <person name="Hendrickx F."/>
            <person name="De Corte Z."/>
            <person name="Sonet G."/>
            <person name="Van Belleghem S.M."/>
            <person name="Kostlbacher S."/>
            <person name="Vangestel C."/>
        </authorList>
    </citation>
    <scope>NUCLEOTIDE SEQUENCE [LARGE SCALE GENOMIC DNA]</scope>
    <source>
        <strain evidence="5">W744_W776</strain>
    </source>
</reference>
<keyword evidence="1" id="KW-0539">Nucleus</keyword>
<keyword evidence="1" id="KW-0949">S-adenosyl-L-methionine</keyword>
<dbReference type="Pfam" id="PF01728">
    <property type="entry name" value="FtsJ"/>
    <property type="match status" value="1"/>
</dbReference>
<comment type="caution">
    <text evidence="5">The sequence shown here is derived from an EMBL/GenBank/DDBJ whole genome shotgun (WGS) entry which is preliminary data.</text>
</comment>
<evidence type="ECO:0000259" key="3">
    <source>
        <dbReference type="PROSITE" id="PS50174"/>
    </source>
</evidence>
<dbReference type="PROSITE" id="PS51613">
    <property type="entry name" value="SAM_MT_RRMJ"/>
    <property type="match status" value="1"/>
</dbReference>
<dbReference type="Pfam" id="PF01585">
    <property type="entry name" value="G-patch"/>
    <property type="match status" value="1"/>
</dbReference>
<protein>
    <recommendedName>
        <fullName evidence="1">Cap-specific mRNA (nucleoside-2'-O-)-methyltransferase 1</fullName>
        <ecNumber evidence="1">2.1.1.57</ecNumber>
    </recommendedName>
    <alternativeName>
        <fullName evidence="1">Cap1 2'O-ribose methyltransferase 1</fullName>
    </alternativeName>
</protein>
<organism evidence="5 6">
    <name type="scientific">Oedothorax gibbosus</name>
    <dbReference type="NCBI Taxonomy" id="931172"/>
    <lineage>
        <taxon>Eukaryota</taxon>
        <taxon>Metazoa</taxon>
        <taxon>Ecdysozoa</taxon>
        <taxon>Arthropoda</taxon>
        <taxon>Chelicerata</taxon>
        <taxon>Arachnida</taxon>
        <taxon>Araneae</taxon>
        <taxon>Araneomorphae</taxon>
        <taxon>Entelegynae</taxon>
        <taxon>Araneoidea</taxon>
        <taxon>Linyphiidae</taxon>
        <taxon>Erigoninae</taxon>
        <taxon>Oedothorax</taxon>
    </lineage>
</organism>
<dbReference type="InterPro" id="IPR025816">
    <property type="entry name" value="RrmJ-type_MeTrfase"/>
</dbReference>
<dbReference type="GO" id="GO:0003676">
    <property type="term" value="F:nucleic acid binding"/>
    <property type="evidence" value="ECO:0007669"/>
    <property type="project" value="UniProtKB-UniRule"/>
</dbReference>
<keyword evidence="1" id="KW-0507">mRNA processing</keyword>
<dbReference type="PROSITE" id="PS50174">
    <property type="entry name" value="G_PATCH"/>
    <property type="match status" value="1"/>
</dbReference>
<comment type="catalytic activity">
    <reaction evidence="1">
        <text>a 5'-end (N(7)-methyl 5'-triphosphoguanosine)-ribonucleoside in mRNA + S-adenosyl-L-methionine = a 5'-end (N(7)-methyl 5'-triphosphoguanosine)-(2'-O-methyl-ribonucleoside) in mRNA + S-adenosyl-L-homocysteine + H(+)</text>
        <dbReference type="Rhea" id="RHEA:67020"/>
        <dbReference type="Rhea" id="RHEA-COMP:17167"/>
        <dbReference type="Rhea" id="RHEA-COMP:17168"/>
        <dbReference type="ChEBI" id="CHEBI:15378"/>
        <dbReference type="ChEBI" id="CHEBI:57856"/>
        <dbReference type="ChEBI" id="CHEBI:59789"/>
        <dbReference type="ChEBI" id="CHEBI:156461"/>
        <dbReference type="ChEBI" id="CHEBI:167609"/>
        <dbReference type="EC" id="2.1.1.57"/>
    </reaction>
</comment>
<name>A0AAV6VQT3_9ARAC</name>
<keyword evidence="1" id="KW-0808">Transferase</keyword>
<dbReference type="GO" id="GO:0032259">
    <property type="term" value="P:methylation"/>
    <property type="evidence" value="ECO:0007669"/>
    <property type="project" value="UniProtKB-KW"/>
</dbReference>
<evidence type="ECO:0000259" key="4">
    <source>
        <dbReference type="PROSITE" id="PS51613"/>
    </source>
</evidence>
<feature type="region of interest" description="Disordered" evidence="2">
    <location>
        <begin position="1"/>
        <end position="79"/>
    </location>
</feature>
<gene>
    <name evidence="5" type="ORF">JTE90_016224</name>
</gene>
<keyword evidence="1" id="KW-0489">Methyltransferase</keyword>
<dbReference type="InterPro" id="IPR002877">
    <property type="entry name" value="RNA_MeTrfase_FtsJ_dom"/>
</dbReference>
<dbReference type="PANTHER" id="PTHR16121:SF0">
    <property type="entry name" value="CAP-SPECIFIC MRNA (NUCLEOSIDE-2'-O-)-METHYLTRANSFERASE 1"/>
    <property type="match status" value="1"/>
</dbReference>
<comment type="function">
    <text evidence="1">S-adenosyl-L-methionine-dependent methyltransferase that mediates RNA cap1 2'-O-ribose methylation to the 5'-cap structure of RNAs. Methylates the ribose of the first nucleotide of a m(7)GpppG-capped mRNA to produce m(7)GpppNmp (cap1).</text>
</comment>
<dbReference type="InterPro" id="IPR050851">
    <property type="entry name" value="mRNA_Cap_2O-Ribose_MeTrfase"/>
</dbReference>
<dbReference type="EC" id="2.1.1.57" evidence="1"/>
<dbReference type="InterPro" id="IPR000467">
    <property type="entry name" value="G_patch_dom"/>
</dbReference>
<dbReference type="FunFam" id="3.40.50.12760:FF:000004">
    <property type="entry name" value="FtsJ-like methyltransferase"/>
    <property type="match status" value="1"/>
</dbReference>